<dbReference type="EMBL" id="FQXV01000004">
    <property type="protein sequence ID" value="SHH91018.1"/>
    <property type="molecule type" value="Genomic_DNA"/>
</dbReference>
<dbReference type="InterPro" id="IPR053144">
    <property type="entry name" value="Acetyltransferase_Butenolide"/>
</dbReference>
<sequence length="145" mass="16631">MVHICDGYEKMDFTKVTDMLAKAYWSEDIGQDEVMRGASNSALVVGAFVEDEQIGYARAVSDKTRFAYIMDVYVDERYRNQGIGQSLVNYILDHESLKDVYQWLLSTRDAHGLYANCGFQPLAQPQRLMALKREVKNAPNRRLII</sequence>
<dbReference type="PROSITE" id="PS51186">
    <property type="entry name" value="GNAT"/>
    <property type="match status" value="1"/>
</dbReference>
<evidence type="ECO:0000313" key="3">
    <source>
        <dbReference type="Proteomes" id="UP000183995"/>
    </source>
</evidence>
<dbReference type="Gene3D" id="3.40.630.30">
    <property type="match status" value="1"/>
</dbReference>
<dbReference type="PANTHER" id="PTHR43233:SF1">
    <property type="entry name" value="FAMILY N-ACETYLTRANSFERASE, PUTATIVE (AFU_ORTHOLOGUE AFUA_6G03350)-RELATED"/>
    <property type="match status" value="1"/>
</dbReference>
<accession>A0A1M5WUB9</accession>
<dbReference type="GO" id="GO:0016747">
    <property type="term" value="F:acyltransferase activity, transferring groups other than amino-acyl groups"/>
    <property type="evidence" value="ECO:0007669"/>
    <property type="project" value="InterPro"/>
</dbReference>
<name>A0A1M5WUB9_9FIRM</name>
<dbReference type="OrthoDB" id="119498at2"/>
<dbReference type="SUPFAM" id="SSF55729">
    <property type="entry name" value="Acyl-CoA N-acyltransferases (Nat)"/>
    <property type="match status" value="1"/>
</dbReference>
<dbReference type="InterPro" id="IPR016181">
    <property type="entry name" value="Acyl_CoA_acyltransferase"/>
</dbReference>
<dbReference type="CDD" id="cd04301">
    <property type="entry name" value="NAT_SF"/>
    <property type="match status" value="1"/>
</dbReference>
<dbReference type="InterPro" id="IPR000182">
    <property type="entry name" value="GNAT_dom"/>
</dbReference>
<dbReference type="Pfam" id="PF00583">
    <property type="entry name" value="Acetyltransf_1"/>
    <property type="match status" value="1"/>
</dbReference>
<evidence type="ECO:0000259" key="1">
    <source>
        <dbReference type="PROSITE" id="PS51186"/>
    </source>
</evidence>
<feature type="domain" description="N-acetyltransferase" evidence="1">
    <location>
        <begin position="2"/>
        <end position="134"/>
    </location>
</feature>
<reference evidence="2 3" key="1">
    <citation type="submission" date="2016-11" db="EMBL/GenBank/DDBJ databases">
        <authorList>
            <person name="Jaros S."/>
            <person name="Januszkiewicz K."/>
            <person name="Wedrychowicz H."/>
        </authorList>
    </citation>
    <scope>NUCLEOTIDE SEQUENCE [LARGE SCALE GENOMIC DNA]</scope>
    <source>
        <strain evidence="2 3">DSM 10068</strain>
    </source>
</reference>
<evidence type="ECO:0000313" key="2">
    <source>
        <dbReference type="EMBL" id="SHH91018.1"/>
    </source>
</evidence>
<gene>
    <name evidence="2" type="ORF">SAMN02745823_01382</name>
</gene>
<dbReference type="Proteomes" id="UP000183995">
    <property type="component" value="Unassembled WGS sequence"/>
</dbReference>
<protein>
    <submittedName>
        <fullName evidence="2">Predicted N-acetyltransferase YhbS</fullName>
    </submittedName>
</protein>
<keyword evidence="3" id="KW-1185">Reference proteome</keyword>
<dbReference type="RefSeq" id="WP_073077087.1">
    <property type="nucleotide sequence ID" value="NZ_FQXV01000004.1"/>
</dbReference>
<dbReference type="PANTHER" id="PTHR43233">
    <property type="entry name" value="FAMILY N-ACETYLTRANSFERASE, PUTATIVE (AFU_ORTHOLOGUE AFUA_6G03350)-RELATED"/>
    <property type="match status" value="1"/>
</dbReference>
<dbReference type="AlphaFoldDB" id="A0A1M5WUB9"/>
<organism evidence="2 3">
    <name type="scientific">Sporobacter termitidis DSM 10068</name>
    <dbReference type="NCBI Taxonomy" id="1123282"/>
    <lineage>
        <taxon>Bacteria</taxon>
        <taxon>Bacillati</taxon>
        <taxon>Bacillota</taxon>
        <taxon>Clostridia</taxon>
        <taxon>Eubacteriales</taxon>
        <taxon>Oscillospiraceae</taxon>
        <taxon>Sporobacter</taxon>
    </lineage>
</organism>
<proteinExistence type="predicted"/>
<keyword evidence="2" id="KW-0808">Transferase</keyword>